<evidence type="ECO:0000313" key="3">
    <source>
        <dbReference type="EnsemblPlants" id="Solyc05g010200.1.1.1"/>
    </source>
</evidence>
<dbReference type="Proteomes" id="UP000004994">
    <property type="component" value="Chromosome 5"/>
</dbReference>
<reference evidence="3" key="1">
    <citation type="journal article" date="2012" name="Nature">
        <title>The tomato genome sequence provides insights into fleshy fruit evolution.</title>
        <authorList>
            <consortium name="Tomato Genome Consortium"/>
        </authorList>
    </citation>
    <scope>NUCLEOTIDE SEQUENCE [LARGE SCALE GENOMIC DNA]</scope>
    <source>
        <strain evidence="3">cv. Heinz 1706</strain>
    </source>
</reference>
<evidence type="ECO:0000256" key="1">
    <source>
        <dbReference type="SAM" id="MobiDB-lite"/>
    </source>
</evidence>
<evidence type="ECO:0000256" key="2">
    <source>
        <dbReference type="SAM" id="SignalP"/>
    </source>
</evidence>
<keyword evidence="2" id="KW-0732">Signal</keyword>
<dbReference type="PaxDb" id="4081-Solyc05g010200.1.1"/>
<dbReference type="InParanoid" id="A0A3Q7GFW2"/>
<dbReference type="STRING" id="4081.A0A3Q7GFW2"/>
<feature type="signal peptide" evidence="2">
    <location>
        <begin position="1"/>
        <end position="25"/>
    </location>
</feature>
<dbReference type="AlphaFoldDB" id="A0A3Q7GFW2"/>
<reference evidence="3" key="2">
    <citation type="submission" date="2019-01" db="UniProtKB">
        <authorList>
            <consortium name="EnsemblPlants"/>
        </authorList>
    </citation>
    <scope>IDENTIFICATION</scope>
    <source>
        <strain evidence="3">cv. Heinz 1706</strain>
    </source>
</reference>
<evidence type="ECO:0000313" key="4">
    <source>
        <dbReference type="Proteomes" id="UP000004994"/>
    </source>
</evidence>
<sequence>MNFFNLIFFILIALFVPSNKKMVQAIQPHESLLAKSEKIFQPFLAVHEISRKLNDVQQGSGSSYRLVPSGPNRAESPSDYPTPPIKPDKRLYKLNASRKLNGGQRGLGSSYRFIY</sequence>
<dbReference type="EnsemblPlants" id="Solyc05g010200.1.1">
    <property type="protein sequence ID" value="Solyc05g010200.1.1.1"/>
    <property type="gene ID" value="Solyc05g010200.1"/>
</dbReference>
<feature type="region of interest" description="Disordered" evidence="1">
    <location>
        <begin position="57"/>
        <end position="88"/>
    </location>
</feature>
<name>A0A3Q7GFW2_SOLLC</name>
<proteinExistence type="predicted"/>
<keyword evidence="4" id="KW-1185">Reference proteome</keyword>
<accession>A0A3Q7GFW2</accession>
<protein>
    <submittedName>
        <fullName evidence="3">Uncharacterized protein</fullName>
    </submittedName>
</protein>
<organism evidence="3">
    <name type="scientific">Solanum lycopersicum</name>
    <name type="common">Tomato</name>
    <name type="synonym">Lycopersicon esculentum</name>
    <dbReference type="NCBI Taxonomy" id="4081"/>
    <lineage>
        <taxon>Eukaryota</taxon>
        <taxon>Viridiplantae</taxon>
        <taxon>Streptophyta</taxon>
        <taxon>Embryophyta</taxon>
        <taxon>Tracheophyta</taxon>
        <taxon>Spermatophyta</taxon>
        <taxon>Magnoliopsida</taxon>
        <taxon>eudicotyledons</taxon>
        <taxon>Gunneridae</taxon>
        <taxon>Pentapetalae</taxon>
        <taxon>asterids</taxon>
        <taxon>lamiids</taxon>
        <taxon>Solanales</taxon>
        <taxon>Solanaceae</taxon>
        <taxon>Solanoideae</taxon>
        <taxon>Solaneae</taxon>
        <taxon>Solanum</taxon>
        <taxon>Solanum subgen. Lycopersicon</taxon>
    </lineage>
</organism>
<feature type="chain" id="PRO_5018608998" evidence="2">
    <location>
        <begin position="26"/>
        <end position="115"/>
    </location>
</feature>
<dbReference type="Gramene" id="Solyc05g010200.1.1">
    <property type="protein sequence ID" value="Solyc05g010200.1.1.1"/>
    <property type="gene ID" value="Solyc05g010200.1"/>
</dbReference>